<comment type="pathway">
    <text evidence="1">Pyrimidine metabolism; UMP biosynthesis via salvage pathway; uracil from uridine (phosphorylase route): step 1/1.</text>
</comment>
<dbReference type="InterPro" id="IPR018016">
    <property type="entry name" value="Nucleoside_phosphorylase_CS"/>
</dbReference>
<comment type="caution">
    <text evidence="9">The sequence shown here is derived from an EMBL/GenBank/DDBJ whole genome shotgun (WGS) entry which is preliminary data.</text>
</comment>
<evidence type="ECO:0000256" key="6">
    <source>
        <dbReference type="ARBA" id="ARBA00022679"/>
    </source>
</evidence>
<evidence type="ECO:0000256" key="4">
    <source>
        <dbReference type="ARBA" id="ARBA00021980"/>
    </source>
</evidence>
<keyword evidence="5" id="KW-0328">Glycosyltransferase</keyword>
<dbReference type="AlphaFoldDB" id="G5QAI7"/>
<dbReference type="SUPFAM" id="SSF53167">
    <property type="entry name" value="Purine and uridine phosphorylases"/>
    <property type="match status" value="1"/>
</dbReference>
<evidence type="ECO:0000256" key="7">
    <source>
        <dbReference type="ARBA" id="ARBA00048447"/>
    </source>
</evidence>
<dbReference type="Proteomes" id="UP000003221">
    <property type="component" value="Unassembled WGS sequence"/>
</dbReference>
<comment type="similarity">
    <text evidence="2">Belongs to the PNP/UDP phosphorylase family.</text>
</comment>
<feature type="domain" description="Nucleoside phosphorylase" evidence="8">
    <location>
        <begin position="2"/>
        <end position="52"/>
    </location>
</feature>
<dbReference type="EC" id="2.4.2.3" evidence="3"/>
<accession>G5QAI7</accession>
<evidence type="ECO:0000256" key="3">
    <source>
        <dbReference type="ARBA" id="ARBA00011888"/>
    </source>
</evidence>
<dbReference type="InterPro" id="IPR000845">
    <property type="entry name" value="Nucleoside_phosphorylase_d"/>
</dbReference>
<protein>
    <recommendedName>
        <fullName evidence="4">Uridine phosphorylase</fullName>
        <ecNumber evidence="3">2.4.2.3</ecNumber>
    </recommendedName>
</protein>
<dbReference type="InterPro" id="IPR035994">
    <property type="entry name" value="Nucleoside_phosphorylase_sf"/>
</dbReference>
<keyword evidence="6" id="KW-0808">Transferase</keyword>
<proteinExistence type="inferred from homology"/>
<dbReference type="GO" id="GO:0004850">
    <property type="term" value="F:uridine phosphorylase activity"/>
    <property type="evidence" value="ECO:0007669"/>
    <property type="project" value="UniProtKB-EC"/>
</dbReference>
<evidence type="ECO:0000256" key="2">
    <source>
        <dbReference type="ARBA" id="ARBA00010456"/>
    </source>
</evidence>
<evidence type="ECO:0000313" key="9">
    <source>
        <dbReference type="EMBL" id="EHC73085.1"/>
    </source>
</evidence>
<evidence type="ECO:0000256" key="5">
    <source>
        <dbReference type="ARBA" id="ARBA00022676"/>
    </source>
</evidence>
<evidence type="ECO:0000256" key="1">
    <source>
        <dbReference type="ARBA" id="ARBA00004825"/>
    </source>
</evidence>
<name>G5QAI7_SALMO</name>
<dbReference type="EMBL" id="AFCS01001218">
    <property type="protein sequence ID" value="EHC73085.1"/>
    <property type="molecule type" value="Genomic_DNA"/>
</dbReference>
<reference evidence="9 10" key="1">
    <citation type="journal article" date="2011" name="BMC Genomics">
        <title>Genome sequencing reveals diversification of virulence factor content and possible host adaptation in distinct subpopulations of Salmonella enterica.</title>
        <authorList>
            <person name="den Bakker H.C."/>
            <person name="Moreno Switt A.I."/>
            <person name="Govoni G."/>
            <person name="Cummings C.A."/>
            <person name="Ranieri M.L."/>
            <person name="Degoricija L."/>
            <person name="Hoelzer K."/>
            <person name="Rodriguez-Rivera L.D."/>
            <person name="Brown S."/>
            <person name="Bolchacova E."/>
            <person name="Furtado M.R."/>
            <person name="Wiedmann M."/>
        </authorList>
    </citation>
    <scope>NUCLEOTIDE SEQUENCE [LARGE SCALE GENOMIC DNA]</scope>
    <source>
        <strain evidence="9 10">S5-403</strain>
    </source>
</reference>
<dbReference type="Gene3D" id="3.40.50.1580">
    <property type="entry name" value="Nucleoside phosphorylase domain"/>
    <property type="match status" value="1"/>
</dbReference>
<organism evidence="9 10">
    <name type="scientific">Salmonella enterica subsp. enterica serovar Montevideo str. S5-403</name>
    <dbReference type="NCBI Taxonomy" id="913242"/>
    <lineage>
        <taxon>Bacteria</taxon>
        <taxon>Pseudomonadati</taxon>
        <taxon>Pseudomonadota</taxon>
        <taxon>Gammaproteobacteria</taxon>
        <taxon>Enterobacterales</taxon>
        <taxon>Enterobacteriaceae</taxon>
        <taxon>Salmonella</taxon>
    </lineage>
</organism>
<dbReference type="PATRIC" id="fig|913242.3.peg.4784"/>
<dbReference type="PANTHER" id="PTHR43691">
    <property type="entry name" value="URIDINE PHOSPHORYLASE"/>
    <property type="match status" value="1"/>
</dbReference>
<gene>
    <name evidence="9" type="ORF">LTSEMON_5494</name>
</gene>
<dbReference type="PROSITE" id="PS01232">
    <property type="entry name" value="PNP_UDP_1"/>
    <property type="match status" value="1"/>
</dbReference>
<dbReference type="GO" id="GO:0005829">
    <property type="term" value="C:cytosol"/>
    <property type="evidence" value="ECO:0007669"/>
    <property type="project" value="TreeGrafter"/>
</dbReference>
<comment type="catalytic activity">
    <reaction evidence="7">
        <text>uridine + phosphate = alpha-D-ribose 1-phosphate + uracil</text>
        <dbReference type="Rhea" id="RHEA:24388"/>
        <dbReference type="ChEBI" id="CHEBI:16704"/>
        <dbReference type="ChEBI" id="CHEBI:17568"/>
        <dbReference type="ChEBI" id="CHEBI:43474"/>
        <dbReference type="ChEBI" id="CHEBI:57720"/>
        <dbReference type="EC" id="2.4.2.3"/>
    </reaction>
</comment>
<dbReference type="Pfam" id="PF01048">
    <property type="entry name" value="PNP_UDP_1"/>
    <property type="match status" value="1"/>
</dbReference>
<sequence length="84" mass="8861">MLSTGIGGPSTAIAIEELRQVGVNTLIRIGSCGALQDSLALGDVIIASDSYGLSPTARWLTTVPAKPMRPPVIRPVRTRILPPR</sequence>
<dbReference type="GO" id="GO:0009164">
    <property type="term" value="P:nucleoside catabolic process"/>
    <property type="evidence" value="ECO:0007669"/>
    <property type="project" value="UniProtKB-ARBA"/>
</dbReference>
<evidence type="ECO:0000313" key="10">
    <source>
        <dbReference type="Proteomes" id="UP000003221"/>
    </source>
</evidence>
<dbReference type="PANTHER" id="PTHR43691:SF11">
    <property type="entry name" value="FI09636P-RELATED"/>
    <property type="match status" value="1"/>
</dbReference>
<evidence type="ECO:0000259" key="8">
    <source>
        <dbReference type="Pfam" id="PF01048"/>
    </source>
</evidence>